<gene>
    <name evidence="2" type="ORF">H0S73_22155</name>
</gene>
<comment type="caution">
    <text evidence="2">The sequence shown here is derived from an EMBL/GenBank/DDBJ whole genome shotgun (WGS) entry which is preliminary data.</text>
</comment>
<protein>
    <recommendedName>
        <fullName evidence="1">DUF6894 domain-containing protein</fullName>
    </recommendedName>
</protein>
<feature type="domain" description="DUF6894" evidence="1">
    <location>
        <begin position="4"/>
        <end position="67"/>
    </location>
</feature>
<evidence type="ECO:0000313" key="2">
    <source>
        <dbReference type="EMBL" id="MBA1158810.1"/>
    </source>
</evidence>
<keyword evidence="3" id="KW-1185">Reference proteome</keyword>
<evidence type="ECO:0000313" key="3">
    <source>
        <dbReference type="Proteomes" id="UP000572984"/>
    </source>
</evidence>
<dbReference type="EMBL" id="JACDXJ010000001">
    <property type="protein sequence ID" value="MBA1158810.1"/>
    <property type="molecule type" value="Genomic_DNA"/>
</dbReference>
<dbReference type="Pfam" id="PF21834">
    <property type="entry name" value="DUF6894"/>
    <property type="match status" value="1"/>
</dbReference>
<reference evidence="2 3" key="1">
    <citation type="submission" date="2020-07" db="EMBL/GenBank/DDBJ databases">
        <title>Draft genome and description of Microvirga mediterraneensis Marseille-Q2068 sp. nov.</title>
        <authorList>
            <person name="Boxberger M."/>
        </authorList>
    </citation>
    <scope>NUCLEOTIDE SEQUENCE [LARGE SCALE GENOMIC DNA]</scope>
    <source>
        <strain evidence="2 3">Marseille-Q2068</strain>
    </source>
</reference>
<dbReference type="AlphaFoldDB" id="A0A838BU65"/>
<name>A0A838BU65_9HYPH</name>
<dbReference type="Proteomes" id="UP000572984">
    <property type="component" value="Unassembled WGS sequence"/>
</dbReference>
<accession>A0A838BU65</accession>
<organism evidence="2 3">
    <name type="scientific">Microvirga mediterraneensis</name>
    <dbReference type="NCBI Taxonomy" id="2754695"/>
    <lineage>
        <taxon>Bacteria</taxon>
        <taxon>Pseudomonadati</taxon>
        <taxon>Pseudomonadota</taxon>
        <taxon>Alphaproteobacteria</taxon>
        <taxon>Hyphomicrobiales</taxon>
        <taxon>Methylobacteriaceae</taxon>
        <taxon>Microvirga</taxon>
    </lineage>
</organism>
<evidence type="ECO:0000259" key="1">
    <source>
        <dbReference type="Pfam" id="PF21834"/>
    </source>
</evidence>
<dbReference type="RefSeq" id="WP_181054159.1">
    <property type="nucleotide sequence ID" value="NZ_JACDXJ010000001.1"/>
</dbReference>
<proteinExistence type="predicted"/>
<sequence length="74" mass="8254">MPKYFFNIVLDGQSTLDGLGQPFPDEITARAHARHLTLLLADRCRDPMNSFVAVSGMDGRLIFKVAFQPSETQT</sequence>
<dbReference type="InterPro" id="IPR054189">
    <property type="entry name" value="DUF6894"/>
</dbReference>